<comment type="caution">
    <text evidence="1">The sequence shown here is derived from an EMBL/GenBank/DDBJ whole genome shotgun (WGS) entry which is preliminary data.</text>
</comment>
<dbReference type="EMBL" id="JABWDY010018606">
    <property type="protein sequence ID" value="KAF5194511.1"/>
    <property type="molecule type" value="Genomic_DNA"/>
</dbReference>
<dbReference type="AlphaFoldDB" id="A0A7J6WB42"/>
<accession>A0A7J6WB42</accession>
<name>A0A7J6WB42_THATH</name>
<evidence type="ECO:0000313" key="2">
    <source>
        <dbReference type="Proteomes" id="UP000554482"/>
    </source>
</evidence>
<keyword evidence="2" id="KW-1185">Reference proteome</keyword>
<protein>
    <submittedName>
        <fullName evidence="1">Uncharacterized protein</fullName>
    </submittedName>
</protein>
<organism evidence="1 2">
    <name type="scientific">Thalictrum thalictroides</name>
    <name type="common">Rue-anemone</name>
    <name type="synonym">Anemone thalictroides</name>
    <dbReference type="NCBI Taxonomy" id="46969"/>
    <lineage>
        <taxon>Eukaryota</taxon>
        <taxon>Viridiplantae</taxon>
        <taxon>Streptophyta</taxon>
        <taxon>Embryophyta</taxon>
        <taxon>Tracheophyta</taxon>
        <taxon>Spermatophyta</taxon>
        <taxon>Magnoliopsida</taxon>
        <taxon>Ranunculales</taxon>
        <taxon>Ranunculaceae</taxon>
        <taxon>Thalictroideae</taxon>
        <taxon>Thalictrum</taxon>
    </lineage>
</organism>
<reference evidence="1 2" key="1">
    <citation type="submission" date="2020-06" db="EMBL/GenBank/DDBJ databases">
        <title>Transcriptomic and genomic resources for Thalictrum thalictroides and T. hernandezii: Facilitating candidate gene discovery in an emerging model plant lineage.</title>
        <authorList>
            <person name="Arias T."/>
            <person name="Riano-Pachon D.M."/>
            <person name="Di Stilio V.S."/>
        </authorList>
    </citation>
    <scope>NUCLEOTIDE SEQUENCE [LARGE SCALE GENOMIC DNA]</scope>
    <source>
        <strain evidence="2">cv. WT478/WT964</strain>
        <tissue evidence="1">Leaves</tissue>
    </source>
</reference>
<sequence length="66" mass="7729">MKSTYKRLSNVQRKRNERRNCQAHIELQQTQHPKTEKLKMLCLQGFSMAHGSTERCRGKKGRGVDN</sequence>
<evidence type="ECO:0000313" key="1">
    <source>
        <dbReference type="EMBL" id="KAF5194511.1"/>
    </source>
</evidence>
<proteinExistence type="predicted"/>
<dbReference type="Proteomes" id="UP000554482">
    <property type="component" value="Unassembled WGS sequence"/>
</dbReference>
<gene>
    <name evidence="1" type="ORF">FRX31_015898</name>
</gene>